<evidence type="ECO:0000313" key="3">
    <source>
        <dbReference type="EMBL" id="TVY36951.1"/>
    </source>
</evidence>
<sequence length="668" mass="73966">MSKLTVSLLALAGAVNAASLGDVKHVVLLMMENRSFQHYFGTLAGVRGFADPNVQINPNGKSVWYQNVTGLTNETEYLLPYWLNHAGGEENFNKSMCLCAGANNWVPTNQAMNGGLMDKWALIDDPQAWGYFKRQDLPWHYALADAYTVGDAYHAAISSNTDPNRWFWQVRVTHFLALVKNRYWQSSISLRDSYPKMQSGTINVPGGKQALGDGGVILDDNQANGCTAENLDCLPLKWPAYAQYLDEAGVDWRSYQNSYQWATNSGLFYFEAFQNADVNSSLYKRGLAFDGENGLDAFKASAAAGTLPEVSWCFPPGNQQEHPPQTPKDAAWYMNEIVSSVINGPHYNETILMITYDGKLSYLYKAGGWGDHVAPIVSPNGTAGEWFEDPDGELGYVPSGPGIRVPLWIVSPFTRGSHVFTERADHSSMLQFLEEYLTAKGYNRDNVTADQLSDWRREHMSTLVNAFDFDHPDYSIPNIPTPDVPISDSDGAILGMYNAFCSVEWPESCSSETYSGAIPYADQTEENSLVFEDGYRGVRGYLTEGRYLVFASNGYALTNPTTTQKQFTATQAAAPYDSISQRWVIHTLTPEGTTFHITSAVDDNYISQQSSLSVSASGAEVYNITNVGSSQYILQKEDGQYLNIGSNGKISFDPTAIPYSIYSVTYHT</sequence>
<organism evidence="3 4">
    <name type="scientific">Lachnellula occidentalis</name>
    <dbReference type="NCBI Taxonomy" id="215460"/>
    <lineage>
        <taxon>Eukaryota</taxon>
        <taxon>Fungi</taxon>
        <taxon>Dikarya</taxon>
        <taxon>Ascomycota</taxon>
        <taxon>Pezizomycotina</taxon>
        <taxon>Leotiomycetes</taxon>
        <taxon>Helotiales</taxon>
        <taxon>Lachnaceae</taxon>
        <taxon>Lachnellula</taxon>
    </lineage>
</organism>
<dbReference type="AlphaFoldDB" id="A0A8H8RK00"/>
<dbReference type="PANTHER" id="PTHR31956">
    <property type="entry name" value="NON-SPECIFIC PHOSPHOLIPASE C4-RELATED"/>
    <property type="match status" value="1"/>
</dbReference>
<dbReference type="EMBL" id="QGMI01000763">
    <property type="protein sequence ID" value="TVY36951.1"/>
    <property type="molecule type" value="Genomic_DNA"/>
</dbReference>
<keyword evidence="4" id="KW-1185">Reference proteome</keyword>
<keyword evidence="2" id="KW-0732">Signal</keyword>
<dbReference type="PANTHER" id="PTHR31956:SF1">
    <property type="entry name" value="NON-SPECIFIC PHOSPHOLIPASE C1"/>
    <property type="match status" value="1"/>
</dbReference>
<dbReference type="OrthoDB" id="5135119at2759"/>
<evidence type="ECO:0000256" key="1">
    <source>
        <dbReference type="ARBA" id="ARBA00022801"/>
    </source>
</evidence>
<protein>
    <submittedName>
        <fullName evidence="3">Non-hemolytic phospholipase C</fullName>
    </submittedName>
</protein>
<feature type="signal peptide" evidence="2">
    <location>
        <begin position="1"/>
        <end position="17"/>
    </location>
</feature>
<name>A0A8H8RK00_9HELO</name>
<proteinExistence type="predicted"/>
<dbReference type="GO" id="GO:0042578">
    <property type="term" value="F:phosphoric ester hydrolase activity"/>
    <property type="evidence" value="ECO:0007669"/>
    <property type="project" value="UniProtKB-ARBA"/>
</dbReference>
<dbReference type="Pfam" id="PF04185">
    <property type="entry name" value="Phosphoesterase"/>
    <property type="match status" value="1"/>
</dbReference>
<keyword evidence="1" id="KW-0378">Hydrolase</keyword>
<evidence type="ECO:0000256" key="2">
    <source>
        <dbReference type="SAM" id="SignalP"/>
    </source>
</evidence>
<dbReference type="InterPro" id="IPR007312">
    <property type="entry name" value="Phosphoesterase"/>
</dbReference>
<evidence type="ECO:0000313" key="4">
    <source>
        <dbReference type="Proteomes" id="UP000443090"/>
    </source>
</evidence>
<reference evidence="3 4" key="1">
    <citation type="submission" date="2018-05" db="EMBL/GenBank/DDBJ databases">
        <title>Genome sequencing and assembly of the regulated plant pathogen Lachnellula willkommii and related sister species for the development of diagnostic species identification markers.</title>
        <authorList>
            <person name="Giroux E."/>
            <person name="Bilodeau G."/>
        </authorList>
    </citation>
    <scope>NUCLEOTIDE SEQUENCE [LARGE SCALE GENOMIC DNA]</scope>
    <source>
        <strain evidence="3 4">CBS 160.35</strain>
    </source>
</reference>
<accession>A0A8H8RK00</accession>
<feature type="chain" id="PRO_5033993716" evidence="2">
    <location>
        <begin position="18"/>
        <end position="668"/>
    </location>
</feature>
<dbReference type="CDD" id="cd16014">
    <property type="entry name" value="PLC"/>
    <property type="match status" value="1"/>
</dbReference>
<dbReference type="Gene3D" id="3.40.720.10">
    <property type="entry name" value="Alkaline Phosphatase, subunit A"/>
    <property type="match status" value="2"/>
</dbReference>
<dbReference type="InterPro" id="IPR017850">
    <property type="entry name" value="Alkaline_phosphatase_core_sf"/>
</dbReference>
<dbReference type="Proteomes" id="UP000443090">
    <property type="component" value="Unassembled WGS sequence"/>
</dbReference>
<gene>
    <name evidence="3" type="primary">plcN_1</name>
    <name evidence="3" type="ORF">LOCC1_G005751</name>
</gene>
<comment type="caution">
    <text evidence="3">The sequence shown here is derived from an EMBL/GenBank/DDBJ whole genome shotgun (WGS) entry which is preliminary data.</text>
</comment>